<comment type="caution">
    <text evidence="20">The sequence shown here is derived from an EMBL/GenBank/DDBJ whole genome shotgun (WGS) entry which is preliminary data.</text>
</comment>
<feature type="binding site" evidence="15">
    <location>
        <position position="465"/>
    </location>
    <ligand>
        <name>Mg(2+)</name>
        <dbReference type="ChEBI" id="CHEBI:18420"/>
        <note>shared with alpha subunit</note>
    </ligand>
</feature>
<dbReference type="InterPro" id="IPR041616">
    <property type="entry name" value="PheRS_beta_core"/>
</dbReference>
<protein>
    <recommendedName>
        <fullName evidence="15">Phenylalanine--tRNA ligase beta subunit</fullName>
        <ecNumber evidence="15">6.1.1.20</ecNumber>
    </recommendedName>
    <alternativeName>
        <fullName evidence="15">Phenylalanyl-tRNA synthetase beta subunit</fullName>
        <shortName evidence="15">PheRS</shortName>
    </alternativeName>
</protein>
<gene>
    <name evidence="15 20" type="primary">pheT</name>
    <name evidence="20" type="ORF">ACFOEK_01620</name>
</gene>
<dbReference type="SUPFAM" id="SSF50249">
    <property type="entry name" value="Nucleic acid-binding proteins"/>
    <property type="match status" value="1"/>
</dbReference>
<dbReference type="NCBIfam" id="NF045760">
    <property type="entry name" value="YtpR"/>
    <property type="match status" value="1"/>
</dbReference>
<dbReference type="SMART" id="SM00874">
    <property type="entry name" value="B5"/>
    <property type="match status" value="1"/>
</dbReference>
<dbReference type="InterPro" id="IPR012340">
    <property type="entry name" value="NA-bd_OB-fold"/>
</dbReference>
<dbReference type="InterPro" id="IPR005146">
    <property type="entry name" value="B3/B4_tRNA-bd"/>
</dbReference>
<evidence type="ECO:0000256" key="2">
    <source>
        <dbReference type="ARBA" id="ARBA00008653"/>
    </source>
</evidence>
<comment type="cofactor">
    <cofactor evidence="15">
        <name>Mg(2+)</name>
        <dbReference type="ChEBI" id="CHEBI:18420"/>
    </cofactor>
    <text evidence="15">Binds 2 magnesium ions per tetramer.</text>
</comment>
<organism evidence="20 21">
    <name type="scientific">Litoribrevibacter euphylliae</name>
    <dbReference type="NCBI Taxonomy" id="1834034"/>
    <lineage>
        <taxon>Bacteria</taxon>
        <taxon>Pseudomonadati</taxon>
        <taxon>Pseudomonadota</taxon>
        <taxon>Gammaproteobacteria</taxon>
        <taxon>Oceanospirillales</taxon>
        <taxon>Oceanospirillaceae</taxon>
        <taxon>Litoribrevibacter</taxon>
    </lineage>
</organism>
<dbReference type="Proteomes" id="UP001595476">
    <property type="component" value="Unassembled WGS sequence"/>
</dbReference>
<keyword evidence="9 15" id="KW-0067">ATP-binding</keyword>
<feature type="domain" description="FDX-ACB" evidence="18">
    <location>
        <begin position="700"/>
        <end position="793"/>
    </location>
</feature>
<dbReference type="SMART" id="SM00896">
    <property type="entry name" value="FDX-ACB"/>
    <property type="match status" value="1"/>
</dbReference>
<keyword evidence="4 15" id="KW-0963">Cytoplasm</keyword>
<keyword evidence="11 16" id="KW-0694">RNA-binding</keyword>
<dbReference type="InterPro" id="IPR045060">
    <property type="entry name" value="Phe-tRNA-ligase_IIc_bsu"/>
</dbReference>
<proteinExistence type="inferred from homology"/>
<dbReference type="PANTHER" id="PTHR10947:SF0">
    <property type="entry name" value="PHENYLALANINE--TRNA LIGASE BETA SUBUNIT"/>
    <property type="match status" value="1"/>
</dbReference>
<dbReference type="EMBL" id="JBHRSZ010000001">
    <property type="protein sequence ID" value="MFC3149719.1"/>
    <property type="molecule type" value="Genomic_DNA"/>
</dbReference>
<feature type="domain" description="TRNA-binding" evidence="17">
    <location>
        <begin position="39"/>
        <end position="148"/>
    </location>
</feature>
<evidence type="ECO:0000256" key="11">
    <source>
        <dbReference type="ARBA" id="ARBA00022884"/>
    </source>
</evidence>
<dbReference type="SUPFAM" id="SSF55681">
    <property type="entry name" value="Class II aaRS and biotin synthetases"/>
    <property type="match status" value="1"/>
</dbReference>
<dbReference type="CDD" id="cd02796">
    <property type="entry name" value="tRNA_bind_bactPheRS"/>
    <property type="match status" value="1"/>
</dbReference>
<dbReference type="InterPro" id="IPR004532">
    <property type="entry name" value="Phe-tRNA-ligase_IIc_bsu_bact"/>
</dbReference>
<evidence type="ECO:0000256" key="13">
    <source>
        <dbReference type="ARBA" id="ARBA00023146"/>
    </source>
</evidence>
<comment type="subunit">
    <text evidence="3 15">Tetramer of two alpha and two beta subunits.</text>
</comment>
<keyword evidence="7 15" id="KW-0479">Metal-binding</keyword>
<dbReference type="GO" id="GO:0004826">
    <property type="term" value="F:phenylalanine-tRNA ligase activity"/>
    <property type="evidence" value="ECO:0007669"/>
    <property type="project" value="UniProtKB-EC"/>
</dbReference>
<comment type="subcellular location">
    <subcellularLocation>
        <location evidence="1 15">Cytoplasm</location>
    </subcellularLocation>
</comment>
<dbReference type="SUPFAM" id="SSF46955">
    <property type="entry name" value="Putative DNA-binding domain"/>
    <property type="match status" value="1"/>
</dbReference>
<dbReference type="SMART" id="SM00873">
    <property type="entry name" value="B3_4"/>
    <property type="match status" value="1"/>
</dbReference>
<dbReference type="HAMAP" id="MF_00283">
    <property type="entry name" value="Phe_tRNA_synth_beta1"/>
    <property type="match status" value="1"/>
</dbReference>
<keyword evidence="12 15" id="KW-0648">Protein biosynthesis</keyword>
<evidence type="ECO:0000256" key="8">
    <source>
        <dbReference type="ARBA" id="ARBA00022741"/>
    </source>
</evidence>
<evidence type="ECO:0000259" key="17">
    <source>
        <dbReference type="PROSITE" id="PS50886"/>
    </source>
</evidence>
<evidence type="ECO:0000259" key="18">
    <source>
        <dbReference type="PROSITE" id="PS51447"/>
    </source>
</evidence>
<keyword evidence="6 15" id="KW-0436">Ligase</keyword>
<dbReference type="Pfam" id="PF03484">
    <property type="entry name" value="B5"/>
    <property type="match status" value="1"/>
</dbReference>
<keyword evidence="8 15" id="KW-0547">Nucleotide-binding</keyword>
<dbReference type="PANTHER" id="PTHR10947">
    <property type="entry name" value="PHENYLALANYL-TRNA SYNTHETASE BETA CHAIN AND LEUCINE-RICH REPEAT-CONTAINING PROTEIN 47"/>
    <property type="match status" value="1"/>
</dbReference>
<dbReference type="NCBIfam" id="TIGR00472">
    <property type="entry name" value="pheT_bact"/>
    <property type="match status" value="1"/>
</dbReference>
<dbReference type="PROSITE" id="PS51447">
    <property type="entry name" value="FDX_ACB"/>
    <property type="match status" value="1"/>
</dbReference>
<dbReference type="Pfam" id="PF17759">
    <property type="entry name" value="tRNA_synthFbeta"/>
    <property type="match status" value="1"/>
</dbReference>
<comment type="similarity">
    <text evidence="2 15">Belongs to the phenylalanyl-tRNA synthetase beta subunit family. Type 1 subfamily.</text>
</comment>
<dbReference type="InterPro" id="IPR045864">
    <property type="entry name" value="aa-tRNA-synth_II/BPL/LPL"/>
</dbReference>
<dbReference type="Gene3D" id="2.40.50.140">
    <property type="entry name" value="Nucleic acid-binding proteins"/>
    <property type="match status" value="1"/>
</dbReference>
<evidence type="ECO:0000256" key="14">
    <source>
        <dbReference type="ARBA" id="ARBA00049255"/>
    </source>
</evidence>
<dbReference type="PROSITE" id="PS51483">
    <property type="entry name" value="B5"/>
    <property type="match status" value="1"/>
</dbReference>
<dbReference type="SUPFAM" id="SSF54991">
    <property type="entry name" value="Anticodon-binding domain of PheRS"/>
    <property type="match status" value="1"/>
</dbReference>
<evidence type="ECO:0000259" key="19">
    <source>
        <dbReference type="PROSITE" id="PS51483"/>
    </source>
</evidence>
<comment type="catalytic activity">
    <reaction evidence="14 15">
        <text>tRNA(Phe) + L-phenylalanine + ATP = L-phenylalanyl-tRNA(Phe) + AMP + diphosphate + H(+)</text>
        <dbReference type="Rhea" id="RHEA:19413"/>
        <dbReference type="Rhea" id="RHEA-COMP:9668"/>
        <dbReference type="Rhea" id="RHEA-COMP:9699"/>
        <dbReference type="ChEBI" id="CHEBI:15378"/>
        <dbReference type="ChEBI" id="CHEBI:30616"/>
        <dbReference type="ChEBI" id="CHEBI:33019"/>
        <dbReference type="ChEBI" id="CHEBI:58095"/>
        <dbReference type="ChEBI" id="CHEBI:78442"/>
        <dbReference type="ChEBI" id="CHEBI:78531"/>
        <dbReference type="ChEBI" id="CHEBI:456215"/>
        <dbReference type="EC" id="6.1.1.20"/>
    </reaction>
</comment>
<dbReference type="Gene3D" id="3.50.40.10">
    <property type="entry name" value="Phenylalanyl-trna Synthetase, Chain B, domain 3"/>
    <property type="match status" value="1"/>
</dbReference>
<dbReference type="Pfam" id="PF03483">
    <property type="entry name" value="B3_4"/>
    <property type="match status" value="1"/>
</dbReference>
<evidence type="ECO:0000256" key="4">
    <source>
        <dbReference type="ARBA" id="ARBA00022490"/>
    </source>
</evidence>
<evidence type="ECO:0000313" key="20">
    <source>
        <dbReference type="EMBL" id="MFC3149719.1"/>
    </source>
</evidence>
<evidence type="ECO:0000256" key="5">
    <source>
        <dbReference type="ARBA" id="ARBA00022555"/>
    </source>
</evidence>
<evidence type="ECO:0000256" key="10">
    <source>
        <dbReference type="ARBA" id="ARBA00022842"/>
    </source>
</evidence>
<evidence type="ECO:0000313" key="21">
    <source>
        <dbReference type="Proteomes" id="UP001595476"/>
    </source>
</evidence>
<feature type="binding site" evidence="15">
    <location>
        <position position="464"/>
    </location>
    <ligand>
        <name>Mg(2+)</name>
        <dbReference type="ChEBI" id="CHEBI:18420"/>
        <note>shared with alpha subunit</note>
    </ligand>
</feature>
<name>A0ABV7H725_9GAMM</name>
<evidence type="ECO:0000256" key="9">
    <source>
        <dbReference type="ARBA" id="ARBA00022840"/>
    </source>
</evidence>
<keyword evidence="5 16" id="KW-0820">tRNA-binding</keyword>
<sequence>MKFSESWLREWVNPSIDTAELMHQLTMAGLEVDGHEAVAGEFSGVVVGQIVSFDRHPDADKLNVCVVDTGDAEPQQIVCGAPNVKQGMKIPVAKVGAVLPGNFKIKKAKLRGVESFGMCCAEEELGLSDSSDGLMELSESASVGQCFREYLNLDDVAIDVDLTPNRGDCLSIAGLAREVGTLTRTEVTAPVINAVEAVHQETRGVNLEASTACPRYAGRVVKNVNVKAPTPVWMEEKLRRSGIRSIDPIVDITNYVLLELGQPMHAFDLNKLDGDIRVRMSSEGEKLKLLDGQEVELSAGTLVIADQSSALAMAGVMGGEASSVTSETKDILFESAYFDQIAIAGKARSYGLHTDSSHRFERGVDFQLQEKAIERATELLLEIAGGEPGPIFIEEDKAQVPAERKVVLASSNVESLLGLKISDNDIEEILTRLGLVVSEKTESGWLYEVPSYRFDISIEEDLIEEVGRIYGYNNLPRSLPTADMIMELEPEVVSPLSAVRSQLVSTGYQEAITYSFIEPKLQKLFDPAIEPKALANPISADMAVMRTSILPGLVKALQYNANRQQSRVRLFETGQVFIPEGDALKQVDHIAGVVYGSRLPESWHGAKDSVDFFDVKGDIEAVLGLTGALQYISFESCSDNPAFHPGQTAKLLKGEQVVGYIGVIHPSVEKLADLPGTVIAFELELGLVLDGNVPEFKEISKFPEVRRDLAIIVDESVNVSKIKKCIEQNSGEFMNSLSIFDVYQGKGIEEGHKSIALGLTWQHPERTLNDEEINQCIESVISALDKEYQAKLRS</sequence>
<evidence type="ECO:0000256" key="16">
    <source>
        <dbReference type="PROSITE-ProRule" id="PRU00209"/>
    </source>
</evidence>
<dbReference type="Gene3D" id="3.30.930.10">
    <property type="entry name" value="Bira Bifunctional Protein, Domain 2"/>
    <property type="match status" value="1"/>
</dbReference>
<dbReference type="Gene3D" id="3.30.70.380">
    <property type="entry name" value="Ferrodoxin-fold anticodon-binding domain"/>
    <property type="match status" value="1"/>
</dbReference>
<feature type="binding site" evidence="15">
    <location>
        <position position="461"/>
    </location>
    <ligand>
        <name>Mg(2+)</name>
        <dbReference type="ChEBI" id="CHEBI:18420"/>
        <note>shared with alpha subunit</note>
    </ligand>
</feature>
<dbReference type="InterPro" id="IPR033714">
    <property type="entry name" value="tRNA_bind_bactPheRS"/>
</dbReference>
<dbReference type="InterPro" id="IPR009061">
    <property type="entry name" value="DNA-bd_dom_put_sf"/>
</dbReference>
<keyword evidence="10 15" id="KW-0460">Magnesium</keyword>
<accession>A0ABV7H725</accession>
<evidence type="ECO:0000256" key="1">
    <source>
        <dbReference type="ARBA" id="ARBA00004496"/>
    </source>
</evidence>
<evidence type="ECO:0000256" key="15">
    <source>
        <dbReference type="HAMAP-Rule" id="MF_00283"/>
    </source>
</evidence>
<dbReference type="InterPro" id="IPR005147">
    <property type="entry name" value="tRNA_synthase_B5-dom"/>
</dbReference>
<dbReference type="Pfam" id="PF01588">
    <property type="entry name" value="tRNA_bind"/>
    <property type="match status" value="1"/>
</dbReference>
<feature type="binding site" evidence="15">
    <location>
        <position position="455"/>
    </location>
    <ligand>
        <name>Mg(2+)</name>
        <dbReference type="ChEBI" id="CHEBI:18420"/>
        <note>shared with alpha subunit</note>
    </ligand>
</feature>
<evidence type="ECO:0000256" key="6">
    <source>
        <dbReference type="ARBA" id="ARBA00022598"/>
    </source>
</evidence>
<dbReference type="RefSeq" id="WP_386715168.1">
    <property type="nucleotide sequence ID" value="NZ_JBHRSZ010000001.1"/>
</dbReference>
<keyword evidence="13 15" id="KW-0030">Aminoacyl-tRNA synthetase</keyword>
<keyword evidence="21" id="KW-1185">Reference proteome</keyword>
<dbReference type="Gene3D" id="3.30.56.10">
    <property type="match status" value="2"/>
</dbReference>
<evidence type="ECO:0000256" key="12">
    <source>
        <dbReference type="ARBA" id="ARBA00022917"/>
    </source>
</evidence>
<dbReference type="InterPro" id="IPR036690">
    <property type="entry name" value="Fdx_antiC-bd_sf"/>
</dbReference>
<dbReference type="InterPro" id="IPR020825">
    <property type="entry name" value="Phe-tRNA_synthase-like_B3/B4"/>
</dbReference>
<reference evidence="21" key="1">
    <citation type="journal article" date="2019" name="Int. J. Syst. Evol. Microbiol.">
        <title>The Global Catalogue of Microorganisms (GCM) 10K type strain sequencing project: providing services to taxonomists for standard genome sequencing and annotation.</title>
        <authorList>
            <consortium name="The Broad Institute Genomics Platform"/>
            <consortium name="The Broad Institute Genome Sequencing Center for Infectious Disease"/>
            <person name="Wu L."/>
            <person name="Ma J."/>
        </authorList>
    </citation>
    <scope>NUCLEOTIDE SEQUENCE [LARGE SCALE GENOMIC DNA]</scope>
    <source>
        <strain evidence="21">KCTC 52438</strain>
    </source>
</reference>
<dbReference type="CDD" id="cd00769">
    <property type="entry name" value="PheRS_beta_core"/>
    <property type="match status" value="1"/>
</dbReference>
<evidence type="ECO:0000256" key="7">
    <source>
        <dbReference type="ARBA" id="ARBA00022723"/>
    </source>
</evidence>
<dbReference type="InterPro" id="IPR002547">
    <property type="entry name" value="tRNA-bd_dom"/>
</dbReference>
<dbReference type="InterPro" id="IPR005121">
    <property type="entry name" value="Fdx_antiC-bd"/>
</dbReference>
<dbReference type="EC" id="6.1.1.20" evidence="15"/>
<dbReference type="Pfam" id="PF03147">
    <property type="entry name" value="FDX-ACB"/>
    <property type="match status" value="1"/>
</dbReference>
<feature type="domain" description="B5" evidence="19">
    <location>
        <begin position="401"/>
        <end position="477"/>
    </location>
</feature>
<dbReference type="SUPFAM" id="SSF56037">
    <property type="entry name" value="PheT/TilS domain"/>
    <property type="match status" value="1"/>
</dbReference>
<dbReference type="PROSITE" id="PS50886">
    <property type="entry name" value="TRBD"/>
    <property type="match status" value="1"/>
</dbReference>
<evidence type="ECO:0000256" key="3">
    <source>
        <dbReference type="ARBA" id="ARBA00011209"/>
    </source>
</evidence>